<keyword evidence="10" id="KW-1185">Reference proteome</keyword>
<evidence type="ECO:0000256" key="3">
    <source>
        <dbReference type="ARBA" id="ARBA00022475"/>
    </source>
</evidence>
<dbReference type="PANTHER" id="PTHR23517">
    <property type="entry name" value="RESISTANCE PROTEIN MDTM, PUTATIVE-RELATED-RELATED"/>
    <property type="match status" value="1"/>
</dbReference>
<dbReference type="AlphaFoldDB" id="A0A919TV01"/>
<reference evidence="9" key="1">
    <citation type="submission" date="2021-01" db="EMBL/GenBank/DDBJ databases">
        <title>Whole genome shotgun sequence of Actinoplanes tereljensis NBRC 105297.</title>
        <authorList>
            <person name="Komaki H."/>
            <person name="Tamura T."/>
        </authorList>
    </citation>
    <scope>NUCLEOTIDE SEQUENCE</scope>
    <source>
        <strain evidence="9">NBRC 105297</strain>
    </source>
</reference>
<proteinExistence type="predicted"/>
<evidence type="ECO:0000256" key="4">
    <source>
        <dbReference type="ARBA" id="ARBA00022692"/>
    </source>
</evidence>
<dbReference type="GO" id="GO:0005886">
    <property type="term" value="C:plasma membrane"/>
    <property type="evidence" value="ECO:0007669"/>
    <property type="project" value="UniProtKB-SubCell"/>
</dbReference>
<dbReference type="PANTHER" id="PTHR23517:SF3">
    <property type="entry name" value="INTEGRAL MEMBRANE TRANSPORT PROTEIN"/>
    <property type="match status" value="1"/>
</dbReference>
<dbReference type="InterPro" id="IPR050171">
    <property type="entry name" value="MFS_Transporters"/>
</dbReference>
<comment type="caution">
    <text evidence="9">The sequence shown here is derived from an EMBL/GenBank/DDBJ whole genome shotgun (WGS) entry which is preliminary data.</text>
</comment>
<comment type="subcellular location">
    <subcellularLocation>
        <location evidence="1">Cell membrane</location>
        <topology evidence="1">Multi-pass membrane protein</topology>
    </subcellularLocation>
</comment>
<dbReference type="InterPro" id="IPR020846">
    <property type="entry name" value="MFS_dom"/>
</dbReference>
<evidence type="ECO:0000259" key="8">
    <source>
        <dbReference type="PROSITE" id="PS50850"/>
    </source>
</evidence>
<keyword evidence="4 7" id="KW-0812">Transmembrane</keyword>
<dbReference type="Pfam" id="PF07690">
    <property type="entry name" value="MFS_1"/>
    <property type="match status" value="1"/>
</dbReference>
<dbReference type="Proteomes" id="UP000623608">
    <property type="component" value="Unassembled WGS sequence"/>
</dbReference>
<dbReference type="Gene3D" id="1.20.1250.20">
    <property type="entry name" value="MFS general substrate transporter like domains"/>
    <property type="match status" value="2"/>
</dbReference>
<evidence type="ECO:0000256" key="6">
    <source>
        <dbReference type="ARBA" id="ARBA00023136"/>
    </source>
</evidence>
<accession>A0A919TV01</accession>
<dbReference type="InterPro" id="IPR036259">
    <property type="entry name" value="MFS_trans_sf"/>
</dbReference>
<dbReference type="PROSITE" id="PS50850">
    <property type="entry name" value="MFS"/>
    <property type="match status" value="1"/>
</dbReference>
<evidence type="ECO:0000256" key="1">
    <source>
        <dbReference type="ARBA" id="ARBA00004651"/>
    </source>
</evidence>
<feature type="transmembrane region" description="Helical" evidence="7">
    <location>
        <begin position="260"/>
        <end position="278"/>
    </location>
</feature>
<evidence type="ECO:0000256" key="5">
    <source>
        <dbReference type="ARBA" id="ARBA00022989"/>
    </source>
</evidence>
<feature type="transmembrane region" description="Helical" evidence="7">
    <location>
        <begin position="121"/>
        <end position="143"/>
    </location>
</feature>
<feature type="transmembrane region" description="Helical" evidence="7">
    <location>
        <begin position="89"/>
        <end position="114"/>
    </location>
</feature>
<dbReference type="GO" id="GO:0022857">
    <property type="term" value="F:transmembrane transporter activity"/>
    <property type="evidence" value="ECO:0007669"/>
    <property type="project" value="InterPro"/>
</dbReference>
<name>A0A919TV01_9ACTN</name>
<organism evidence="9 10">
    <name type="scientific">Paractinoplanes tereljensis</name>
    <dbReference type="NCBI Taxonomy" id="571912"/>
    <lineage>
        <taxon>Bacteria</taxon>
        <taxon>Bacillati</taxon>
        <taxon>Actinomycetota</taxon>
        <taxon>Actinomycetes</taxon>
        <taxon>Micromonosporales</taxon>
        <taxon>Micromonosporaceae</taxon>
        <taxon>Paractinoplanes</taxon>
    </lineage>
</organism>
<feature type="transmembrane region" description="Helical" evidence="7">
    <location>
        <begin position="32"/>
        <end position="49"/>
    </location>
</feature>
<dbReference type="RefSeq" id="WP_203808136.1">
    <property type="nucleotide sequence ID" value="NZ_BOMY01000030.1"/>
</dbReference>
<evidence type="ECO:0000313" key="10">
    <source>
        <dbReference type="Proteomes" id="UP000623608"/>
    </source>
</evidence>
<feature type="transmembrane region" description="Helical" evidence="7">
    <location>
        <begin position="284"/>
        <end position="303"/>
    </location>
</feature>
<feature type="transmembrane region" description="Helical" evidence="7">
    <location>
        <begin position="61"/>
        <end position="83"/>
    </location>
</feature>
<keyword evidence="5 7" id="KW-1133">Transmembrane helix</keyword>
<dbReference type="SUPFAM" id="SSF103473">
    <property type="entry name" value="MFS general substrate transporter"/>
    <property type="match status" value="1"/>
</dbReference>
<dbReference type="InterPro" id="IPR011701">
    <property type="entry name" value="MFS"/>
</dbReference>
<evidence type="ECO:0000313" key="9">
    <source>
        <dbReference type="EMBL" id="GIF21487.1"/>
    </source>
</evidence>
<feature type="transmembrane region" description="Helical" evidence="7">
    <location>
        <begin position="310"/>
        <end position="333"/>
    </location>
</feature>
<protein>
    <recommendedName>
        <fullName evidence="8">Major facilitator superfamily (MFS) profile domain-containing protein</fullName>
    </recommendedName>
</protein>
<keyword evidence="6 7" id="KW-0472">Membrane</keyword>
<keyword evidence="3" id="KW-1003">Cell membrane</keyword>
<feature type="transmembrane region" description="Helical" evidence="7">
    <location>
        <begin position="149"/>
        <end position="169"/>
    </location>
</feature>
<keyword evidence="2" id="KW-0813">Transport</keyword>
<feature type="transmembrane region" description="Helical" evidence="7">
    <location>
        <begin position="199"/>
        <end position="219"/>
    </location>
</feature>
<feature type="domain" description="Major facilitator superfamily (MFS) profile" evidence="8">
    <location>
        <begin position="1"/>
        <end position="365"/>
    </location>
</feature>
<sequence>MALVLVTIGLGLNLRASVLLGPHLHERFGVTPGWHLALIGLPVLVAALVRSPVGVLTDRYGVRVMLPAVSLVAAASVIGLGLAGSLPAVVVAGAVAGTGSAAFVVGAALVARLFPYGRRGLVLGVFGLGVALALLLSLVSWSLDREGRLTALLLGGLLVAFAGVAAALIREPAPVGRGGSPIRECVTLIRLAATSSVTLLYVVALSGMVSIAVFLPVYLASALHFGWTHALAVTGSVVAAAAVARLAGGWWTDRHPTVRLLVVCYGIAAGLCVIVAVAPRFWPAIAGIAVCDGLAGGALLALIGKAAQPYSVGAVMGVTGAAGTLGALIPPLLLAGLHGLTHSYTAGWTLLAAVLLAAMLYVRTRDLRVGLGLAVGFRPGTSPTTTTVAVLAEPDTRLGAAAVVAGLAELATSDELVVVYGVDERPRPGLSAAGLVAGLRVRLPRHSVVAVPLHENPEMLGQDALLLVEHVDAGALTIAVAGTANRHRVAADLSIYLQADRVLTVSYDPAEGAELHPVGSGPPRS</sequence>
<evidence type="ECO:0000256" key="7">
    <source>
        <dbReference type="SAM" id="Phobius"/>
    </source>
</evidence>
<feature type="transmembrane region" description="Helical" evidence="7">
    <location>
        <begin position="225"/>
        <end position="248"/>
    </location>
</feature>
<dbReference type="EMBL" id="BOMY01000030">
    <property type="protein sequence ID" value="GIF21487.1"/>
    <property type="molecule type" value="Genomic_DNA"/>
</dbReference>
<feature type="transmembrane region" description="Helical" evidence="7">
    <location>
        <begin position="345"/>
        <end position="362"/>
    </location>
</feature>
<evidence type="ECO:0000256" key="2">
    <source>
        <dbReference type="ARBA" id="ARBA00022448"/>
    </source>
</evidence>
<gene>
    <name evidence="9" type="ORF">Ate02nite_42170</name>
</gene>